<accession>A0A9D2VLT7</accession>
<protein>
    <submittedName>
        <fullName evidence="1">Uncharacterized protein</fullName>
    </submittedName>
</protein>
<dbReference type="Proteomes" id="UP000789325">
    <property type="component" value="Unassembled WGS sequence"/>
</dbReference>
<dbReference type="PROSITE" id="PS51257">
    <property type="entry name" value="PROKAR_LIPOPROTEIN"/>
    <property type="match status" value="1"/>
</dbReference>
<sequence length="273" mass="30306">MSGASAKTMRSAAGAACIAAVVAAFGCFAFQFVPGEPRAPQPEEFDGSIDGVGNNRYRAERIVDVPFGQTYRAESLTRGKWFSMSEDERAALSDEERERLLNEFDYIYDLDGIEITPGDMRAVSLEAFAEWYPHYTQTLGYEQASRYESKVLLVDVTFSNTSDQEQRAPPIGLWSEDIKGANDVLDNGVGDGGGNYILEELYGEPSDRGLVQNHLPDEWNVLAAGETRTFTLPFLLPRGLLEDPNAFDDLDPARFCLALSDYDPPTVYRLWLG</sequence>
<comment type="caution">
    <text evidence="1">The sequence shown here is derived from an EMBL/GenBank/DDBJ whole genome shotgun (WGS) entry which is preliminary data.</text>
</comment>
<evidence type="ECO:0000313" key="1">
    <source>
        <dbReference type="EMBL" id="HJH44330.1"/>
    </source>
</evidence>
<dbReference type="EMBL" id="DYZL01000221">
    <property type="protein sequence ID" value="HJH44330.1"/>
    <property type="molecule type" value="Genomic_DNA"/>
</dbReference>
<evidence type="ECO:0000313" key="2">
    <source>
        <dbReference type="Proteomes" id="UP000789325"/>
    </source>
</evidence>
<organism evidence="1 2">
    <name type="scientific">Rubneribacter badeniensis</name>
    <dbReference type="NCBI Taxonomy" id="2070688"/>
    <lineage>
        <taxon>Bacteria</taxon>
        <taxon>Bacillati</taxon>
        <taxon>Actinomycetota</taxon>
        <taxon>Coriobacteriia</taxon>
        <taxon>Eggerthellales</taxon>
        <taxon>Eggerthellaceae</taxon>
        <taxon>Rubneribacter</taxon>
    </lineage>
</organism>
<proteinExistence type="predicted"/>
<name>A0A9D2VLT7_9ACTN</name>
<dbReference type="AlphaFoldDB" id="A0A9D2VLT7"/>
<gene>
    <name evidence="1" type="ORF">K8V16_11125</name>
</gene>
<reference evidence="1" key="2">
    <citation type="submission" date="2021-09" db="EMBL/GenBank/DDBJ databases">
        <authorList>
            <person name="Gilroy R."/>
        </authorList>
    </citation>
    <scope>NUCLEOTIDE SEQUENCE</scope>
    <source>
        <strain evidence="1">USAMLcec12-2067</strain>
    </source>
</reference>
<reference evidence="1" key="1">
    <citation type="journal article" date="2021" name="PeerJ">
        <title>Extensive microbial diversity within the chicken gut microbiome revealed by metagenomics and culture.</title>
        <authorList>
            <person name="Gilroy R."/>
            <person name="Ravi A."/>
            <person name="Getino M."/>
            <person name="Pursley I."/>
            <person name="Horton D.L."/>
            <person name="Alikhan N.F."/>
            <person name="Baker D."/>
            <person name="Gharbi K."/>
            <person name="Hall N."/>
            <person name="Watson M."/>
            <person name="Adriaenssens E.M."/>
            <person name="Foster-Nyarko E."/>
            <person name="Jarju S."/>
            <person name="Secka A."/>
            <person name="Antonio M."/>
            <person name="Oren A."/>
            <person name="Chaudhuri R.R."/>
            <person name="La Ragione R."/>
            <person name="Hildebrand F."/>
            <person name="Pallen M.J."/>
        </authorList>
    </citation>
    <scope>NUCLEOTIDE SEQUENCE</scope>
    <source>
        <strain evidence="1">USAMLcec12-2067</strain>
    </source>
</reference>